<protein>
    <submittedName>
        <fullName evidence="1">Uncharacterized protein</fullName>
    </submittedName>
</protein>
<name>A0A0E9RB98_ANGAN</name>
<dbReference type="EMBL" id="GBXM01074554">
    <property type="protein sequence ID" value="JAH34023.1"/>
    <property type="molecule type" value="Transcribed_RNA"/>
</dbReference>
<sequence length="29" mass="3260">MLAWPGLWHFRSPACSKFWGDLFSASACS</sequence>
<reference evidence="1" key="2">
    <citation type="journal article" date="2015" name="Fish Shellfish Immunol.">
        <title>Early steps in the European eel (Anguilla anguilla)-Vibrio vulnificus interaction in the gills: Role of the RtxA13 toxin.</title>
        <authorList>
            <person name="Callol A."/>
            <person name="Pajuelo D."/>
            <person name="Ebbesson L."/>
            <person name="Teles M."/>
            <person name="MacKenzie S."/>
            <person name="Amaro C."/>
        </authorList>
    </citation>
    <scope>NUCLEOTIDE SEQUENCE</scope>
</reference>
<reference evidence="1" key="1">
    <citation type="submission" date="2014-11" db="EMBL/GenBank/DDBJ databases">
        <authorList>
            <person name="Amaro Gonzalez C."/>
        </authorList>
    </citation>
    <scope>NUCLEOTIDE SEQUENCE</scope>
</reference>
<proteinExistence type="predicted"/>
<organism evidence="1">
    <name type="scientific">Anguilla anguilla</name>
    <name type="common">European freshwater eel</name>
    <name type="synonym">Muraena anguilla</name>
    <dbReference type="NCBI Taxonomy" id="7936"/>
    <lineage>
        <taxon>Eukaryota</taxon>
        <taxon>Metazoa</taxon>
        <taxon>Chordata</taxon>
        <taxon>Craniata</taxon>
        <taxon>Vertebrata</taxon>
        <taxon>Euteleostomi</taxon>
        <taxon>Actinopterygii</taxon>
        <taxon>Neopterygii</taxon>
        <taxon>Teleostei</taxon>
        <taxon>Anguilliformes</taxon>
        <taxon>Anguillidae</taxon>
        <taxon>Anguilla</taxon>
    </lineage>
</organism>
<dbReference type="AlphaFoldDB" id="A0A0E9RB98"/>
<accession>A0A0E9RB98</accession>
<evidence type="ECO:0000313" key="1">
    <source>
        <dbReference type="EMBL" id="JAH25735.1"/>
    </source>
</evidence>
<dbReference type="EMBL" id="GBXM01082842">
    <property type="protein sequence ID" value="JAH25735.1"/>
    <property type="molecule type" value="Transcribed_RNA"/>
</dbReference>